<evidence type="ECO:0000256" key="1">
    <source>
        <dbReference type="ARBA" id="ARBA00023002"/>
    </source>
</evidence>
<evidence type="ECO:0000259" key="2">
    <source>
        <dbReference type="Pfam" id="PF00465"/>
    </source>
</evidence>
<organism evidence="3 4">
    <name type="scientific">Methanococcus maripaludis</name>
    <name type="common">Methanococcus deltae</name>
    <dbReference type="NCBI Taxonomy" id="39152"/>
    <lineage>
        <taxon>Archaea</taxon>
        <taxon>Methanobacteriati</taxon>
        <taxon>Methanobacteriota</taxon>
        <taxon>Methanomada group</taxon>
        <taxon>Methanococci</taxon>
        <taxon>Methanococcales</taxon>
        <taxon>Methanococcaceae</taxon>
        <taxon>Methanococcus</taxon>
    </lineage>
</organism>
<dbReference type="EMBL" id="JACDUK010000004">
    <property type="protein sequence ID" value="MBA2853851.1"/>
    <property type="molecule type" value="Genomic_DNA"/>
</dbReference>
<reference evidence="3 4" key="1">
    <citation type="submission" date="2020-07" db="EMBL/GenBank/DDBJ databases">
        <title>Genomic Encyclopedia of Type Strains, Phase IV (KMG-V): Genome sequencing to study the core and pangenomes of soil and plant-associated prokaryotes.</title>
        <authorList>
            <person name="Whitman W."/>
        </authorList>
    </citation>
    <scope>NUCLEOTIDE SEQUENCE [LARGE SCALE GENOMIC DNA]</scope>
    <source>
        <strain evidence="3 4">S1</strain>
    </source>
</reference>
<dbReference type="Proteomes" id="UP000522365">
    <property type="component" value="Unassembled WGS sequence"/>
</dbReference>
<gene>
    <name evidence="3" type="ORF">HNP89_001827</name>
</gene>
<comment type="caution">
    <text evidence="3">The sequence shown here is derived from an EMBL/GenBank/DDBJ whole genome shotgun (WGS) entry which is preliminary data.</text>
</comment>
<feature type="domain" description="Alcohol dehydrogenase iron-type/glycerol dehydrogenase GldA" evidence="2">
    <location>
        <begin position="8"/>
        <end position="86"/>
    </location>
</feature>
<accession>A0A7J9P2T9</accession>
<dbReference type="Pfam" id="PF00465">
    <property type="entry name" value="Fe-ADH"/>
    <property type="match status" value="1"/>
</dbReference>
<proteinExistence type="predicted"/>
<dbReference type="GO" id="GO:0046872">
    <property type="term" value="F:metal ion binding"/>
    <property type="evidence" value="ECO:0007669"/>
    <property type="project" value="InterPro"/>
</dbReference>
<protein>
    <submittedName>
        <fullName evidence="3">Alcohol dehydrogenase YqhD (Iron-dependent ADH family)</fullName>
    </submittedName>
</protein>
<name>A0A7J9P2T9_METMI</name>
<keyword evidence="1" id="KW-0560">Oxidoreductase</keyword>
<evidence type="ECO:0000313" key="4">
    <source>
        <dbReference type="Proteomes" id="UP000522365"/>
    </source>
</evidence>
<sequence>MSFNMYVPTKVLFGVGQLNNLHEQKMPGKKAMIVISNGKSTREFGYLARTEEQLKLAGVDTVVFDKVEANPLRSTVMAGGAFAKEMTVISLLH</sequence>
<dbReference type="AlphaFoldDB" id="A0A7J9P2T9"/>
<dbReference type="InterPro" id="IPR001670">
    <property type="entry name" value="ADH_Fe/GldA"/>
</dbReference>
<dbReference type="Gene3D" id="3.40.50.1970">
    <property type="match status" value="1"/>
</dbReference>
<dbReference type="SUPFAM" id="SSF56796">
    <property type="entry name" value="Dehydroquinate synthase-like"/>
    <property type="match status" value="1"/>
</dbReference>
<evidence type="ECO:0000313" key="3">
    <source>
        <dbReference type="EMBL" id="MBA2853851.1"/>
    </source>
</evidence>
<dbReference type="GO" id="GO:0016491">
    <property type="term" value="F:oxidoreductase activity"/>
    <property type="evidence" value="ECO:0007669"/>
    <property type="project" value="UniProtKB-KW"/>
</dbReference>